<dbReference type="RefSeq" id="WP_250828453.1">
    <property type="nucleotide sequence ID" value="NZ_JAMOIL010000030.1"/>
</dbReference>
<organism evidence="1 2">
    <name type="scientific">Nocardioides bruguierae</name>
    <dbReference type="NCBI Taxonomy" id="2945102"/>
    <lineage>
        <taxon>Bacteria</taxon>
        <taxon>Bacillati</taxon>
        <taxon>Actinomycetota</taxon>
        <taxon>Actinomycetes</taxon>
        <taxon>Propionibacteriales</taxon>
        <taxon>Nocardioidaceae</taxon>
        <taxon>Nocardioides</taxon>
    </lineage>
</organism>
<comment type="caution">
    <text evidence="1">The sequence shown here is derived from an EMBL/GenBank/DDBJ whole genome shotgun (WGS) entry which is preliminary data.</text>
</comment>
<evidence type="ECO:0000313" key="2">
    <source>
        <dbReference type="Proteomes" id="UP001139485"/>
    </source>
</evidence>
<sequence>MISVFHYNGNPLPVGNPVSMNGSRQSYALGFYDGADYGEQYADEPEEGVLFQSPEAAEAWLEAVTAVLTPYIETGDRSARRPDPDGWSEK</sequence>
<evidence type="ECO:0000313" key="1">
    <source>
        <dbReference type="EMBL" id="MCM0622192.1"/>
    </source>
</evidence>
<keyword evidence="2" id="KW-1185">Reference proteome</keyword>
<proteinExistence type="predicted"/>
<dbReference type="AlphaFoldDB" id="A0A9X2IGB2"/>
<dbReference type="Proteomes" id="UP001139485">
    <property type="component" value="Unassembled WGS sequence"/>
</dbReference>
<gene>
    <name evidence="1" type="ORF">M8330_18015</name>
</gene>
<protein>
    <submittedName>
        <fullName evidence="1">Uncharacterized protein</fullName>
    </submittedName>
</protein>
<accession>A0A9X2IGB2</accession>
<name>A0A9X2IGB2_9ACTN</name>
<dbReference type="EMBL" id="JAMOIL010000030">
    <property type="protein sequence ID" value="MCM0622192.1"/>
    <property type="molecule type" value="Genomic_DNA"/>
</dbReference>
<reference evidence="1" key="1">
    <citation type="submission" date="2022-05" db="EMBL/GenBank/DDBJ databases">
        <authorList>
            <person name="Tuo L."/>
        </authorList>
    </citation>
    <scope>NUCLEOTIDE SEQUENCE</scope>
    <source>
        <strain evidence="1">BSK12Z-4</strain>
    </source>
</reference>